<dbReference type="AlphaFoldDB" id="A0A7S2HYD4"/>
<name>A0A7S2HYD4_9STRA</name>
<protein>
    <recommendedName>
        <fullName evidence="3">Clathrin light chain</fullName>
    </recommendedName>
</protein>
<evidence type="ECO:0000256" key="1">
    <source>
        <dbReference type="SAM" id="SignalP"/>
    </source>
</evidence>
<organism evidence="2">
    <name type="scientific">Helicotheca tamesis</name>
    <dbReference type="NCBI Taxonomy" id="374047"/>
    <lineage>
        <taxon>Eukaryota</taxon>
        <taxon>Sar</taxon>
        <taxon>Stramenopiles</taxon>
        <taxon>Ochrophyta</taxon>
        <taxon>Bacillariophyta</taxon>
        <taxon>Mediophyceae</taxon>
        <taxon>Lithodesmiophycidae</taxon>
        <taxon>Lithodesmiales</taxon>
        <taxon>Lithodesmiaceae</taxon>
        <taxon>Helicotheca</taxon>
    </lineage>
</organism>
<evidence type="ECO:0008006" key="3">
    <source>
        <dbReference type="Google" id="ProtNLM"/>
    </source>
</evidence>
<dbReference type="EMBL" id="HBGV01013765">
    <property type="protein sequence ID" value="CAD9503913.1"/>
    <property type="molecule type" value="Transcribed_RNA"/>
</dbReference>
<sequence length="201" mass="22997">MNNMSTATFLTMLPLAALLAPSSSFQTSTPHHIHSPAHHRSNVAPLNMGLIDDLQLIFSDEGKKNRAAFKERERQEQEEAQRAIMERRRNPEKMEQYMDGVQKNREELQEERSVFDFQRKVGEKGYDPLTDWKRLRAEGKLKVGSEMERDPSSSRLGSEGLVDVRTDERLPYIDQGWVDEDADNSGGWFGNLFGGAKKDEK</sequence>
<dbReference type="Pfam" id="PF20709">
    <property type="entry name" value="DUF6823"/>
    <property type="match status" value="1"/>
</dbReference>
<reference evidence="2" key="1">
    <citation type="submission" date="2021-01" db="EMBL/GenBank/DDBJ databases">
        <authorList>
            <person name="Corre E."/>
            <person name="Pelletier E."/>
            <person name="Niang G."/>
            <person name="Scheremetjew M."/>
            <person name="Finn R."/>
            <person name="Kale V."/>
            <person name="Holt S."/>
            <person name="Cochrane G."/>
            <person name="Meng A."/>
            <person name="Brown T."/>
            <person name="Cohen L."/>
        </authorList>
    </citation>
    <scope>NUCLEOTIDE SEQUENCE</scope>
    <source>
        <strain evidence="2">CCMP826</strain>
    </source>
</reference>
<proteinExistence type="predicted"/>
<feature type="signal peptide" evidence="1">
    <location>
        <begin position="1"/>
        <end position="24"/>
    </location>
</feature>
<accession>A0A7S2HYD4</accession>
<dbReference type="InterPro" id="IPR049226">
    <property type="entry name" value="DUF6823"/>
</dbReference>
<feature type="chain" id="PRO_5031177457" description="Clathrin light chain" evidence="1">
    <location>
        <begin position="25"/>
        <end position="201"/>
    </location>
</feature>
<keyword evidence="1" id="KW-0732">Signal</keyword>
<gene>
    <name evidence="2" type="ORF">HTAM1171_LOCUS8410</name>
</gene>
<evidence type="ECO:0000313" key="2">
    <source>
        <dbReference type="EMBL" id="CAD9503913.1"/>
    </source>
</evidence>